<dbReference type="InterPro" id="IPR002165">
    <property type="entry name" value="Plexin_repeat"/>
</dbReference>
<keyword evidence="2 8" id="KW-0812">Transmembrane</keyword>
<evidence type="ECO:0000256" key="7">
    <source>
        <dbReference type="SAM" id="MobiDB-lite"/>
    </source>
</evidence>
<feature type="compositionally biased region" description="Low complexity" evidence="7">
    <location>
        <begin position="366"/>
        <end position="393"/>
    </location>
</feature>
<dbReference type="OrthoDB" id="6285106at2759"/>
<evidence type="ECO:0008006" key="11">
    <source>
        <dbReference type="Google" id="ProtNLM"/>
    </source>
</evidence>
<comment type="subcellular location">
    <subcellularLocation>
        <location evidence="1">Membrane</location>
        <topology evidence="1">Single-pass type I membrane protein</topology>
    </subcellularLocation>
</comment>
<evidence type="ECO:0000256" key="8">
    <source>
        <dbReference type="SAM" id="Phobius"/>
    </source>
</evidence>
<keyword evidence="4 8" id="KW-1133">Transmembrane helix</keyword>
<feature type="transmembrane region" description="Helical" evidence="8">
    <location>
        <begin position="478"/>
        <end position="499"/>
    </location>
</feature>
<evidence type="ECO:0000256" key="4">
    <source>
        <dbReference type="ARBA" id="ARBA00022989"/>
    </source>
</evidence>
<keyword evidence="6" id="KW-0325">Glycoprotein</keyword>
<evidence type="ECO:0000313" key="9">
    <source>
        <dbReference type="EMBL" id="CAD7274036.1"/>
    </source>
</evidence>
<evidence type="ECO:0000256" key="5">
    <source>
        <dbReference type="ARBA" id="ARBA00023136"/>
    </source>
</evidence>
<evidence type="ECO:0000313" key="10">
    <source>
        <dbReference type="Proteomes" id="UP000678499"/>
    </source>
</evidence>
<organism evidence="9">
    <name type="scientific">Notodromas monacha</name>
    <dbReference type="NCBI Taxonomy" id="399045"/>
    <lineage>
        <taxon>Eukaryota</taxon>
        <taxon>Metazoa</taxon>
        <taxon>Ecdysozoa</taxon>
        <taxon>Arthropoda</taxon>
        <taxon>Crustacea</taxon>
        <taxon>Oligostraca</taxon>
        <taxon>Ostracoda</taxon>
        <taxon>Podocopa</taxon>
        <taxon>Podocopida</taxon>
        <taxon>Cypridocopina</taxon>
        <taxon>Cypridoidea</taxon>
        <taxon>Cyprididae</taxon>
        <taxon>Notodromas</taxon>
    </lineage>
</organism>
<dbReference type="InterPro" id="IPR031152">
    <property type="entry name" value="PLXDC"/>
</dbReference>
<evidence type="ECO:0000256" key="1">
    <source>
        <dbReference type="ARBA" id="ARBA00004479"/>
    </source>
</evidence>
<accession>A0A7R9BF18</accession>
<gene>
    <name evidence="9" type="ORF">NMOB1V02_LOCUS1894</name>
</gene>
<reference evidence="9" key="1">
    <citation type="submission" date="2020-11" db="EMBL/GenBank/DDBJ databases">
        <authorList>
            <person name="Tran Van P."/>
        </authorList>
    </citation>
    <scope>NUCLEOTIDE SEQUENCE</scope>
</reference>
<keyword evidence="10" id="KW-1185">Reference proteome</keyword>
<dbReference type="EMBL" id="CAJPEX010000197">
    <property type="protein sequence ID" value="CAG0914188.1"/>
    <property type="molecule type" value="Genomic_DNA"/>
</dbReference>
<sequence>VNETTSVKSRLLDTTKSALNATTDATTTPVLPTLSPEWKCQLHNDYLCKILEKTLRMNLQKEMLKNTTLDSDLVVGNDTFKAGTTVSEEYFKYYTLKVLPPAEGKGYWVDFKSLKPGAVQTKTELINSHRKASHVALTFDFPFYGLNRRAVTITTGGFLFMGDQLHSWLAASQFVAPLMANFGTDYANDSVIHFFDNGTTFTVEWSNVMLVDQLDAGKFSFQASLKENGDIIFAYGSLPTKVSEVSNASHPVKIGISDAYTIHHDILYLRRKTIYEYHRVDLKDKHEEMVTNGTAFYFTAHKTCVSFTDCRSCLTANVSFQCMWCPQAQRCSDGFDRFRQDWHLAGCDKVFFTSPANCTVPPTVPPTTTRVSTATSSTATTTPSSAASSSSSSHEATKTDGPPTSKKASPSRGSTTPRDDLDLGFTPKPRQPAVIPKYKPTQAPPVSGSGRTAAPEKVKAPREDDEGDAEPYVGTTGIVMGVLVSITLVSTALWVLYAYKFPHSRSGQLLIRYRPTQWRMFRREVRYTATSLHM</sequence>
<keyword evidence="3" id="KW-0732">Signal</keyword>
<name>A0A7R9BF18_9CRUS</name>
<dbReference type="PANTHER" id="PTHR13055:SF12">
    <property type="entry name" value="LD40707P"/>
    <property type="match status" value="1"/>
</dbReference>
<protein>
    <recommendedName>
        <fullName evidence="11">Plexin domain-containing protein 2</fullName>
    </recommendedName>
</protein>
<dbReference type="GO" id="GO:0016020">
    <property type="term" value="C:membrane"/>
    <property type="evidence" value="ECO:0007669"/>
    <property type="project" value="UniProtKB-SubCell"/>
</dbReference>
<evidence type="ECO:0000256" key="3">
    <source>
        <dbReference type="ARBA" id="ARBA00022729"/>
    </source>
</evidence>
<feature type="non-terminal residue" evidence="9">
    <location>
        <position position="534"/>
    </location>
</feature>
<dbReference type="Pfam" id="PF01437">
    <property type="entry name" value="PSI"/>
    <property type="match status" value="1"/>
</dbReference>
<feature type="compositionally biased region" description="Polar residues" evidence="7">
    <location>
        <begin position="406"/>
        <end position="416"/>
    </location>
</feature>
<feature type="region of interest" description="Disordered" evidence="7">
    <location>
        <begin position="362"/>
        <end position="470"/>
    </location>
</feature>
<dbReference type="AlphaFoldDB" id="A0A7R9BF18"/>
<proteinExistence type="predicted"/>
<evidence type="ECO:0000256" key="2">
    <source>
        <dbReference type="ARBA" id="ARBA00022692"/>
    </source>
</evidence>
<evidence type="ECO:0000256" key="6">
    <source>
        <dbReference type="ARBA" id="ARBA00023180"/>
    </source>
</evidence>
<dbReference type="Proteomes" id="UP000678499">
    <property type="component" value="Unassembled WGS sequence"/>
</dbReference>
<dbReference type="PANTHER" id="PTHR13055">
    <property type="entry name" value="TUMOR ENDOTHELIAL MARKER 7 RELATED"/>
    <property type="match status" value="1"/>
</dbReference>
<dbReference type="EMBL" id="OA882234">
    <property type="protein sequence ID" value="CAD7274036.1"/>
    <property type="molecule type" value="Genomic_DNA"/>
</dbReference>
<keyword evidence="5 8" id="KW-0472">Membrane</keyword>